<proteinExistence type="predicted"/>
<accession>A0AAN6PMI5</accession>
<comment type="caution">
    <text evidence="2">The sequence shown here is derived from an EMBL/GenBank/DDBJ whole genome shotgun (WGS) entry which is preliminary data.</text>
</comment>
<name>A0AAN6PMI5_9PEZI</name>
<feature type="region of interest" description="Disordered" evidence="1">
    <location>
        <begin position="38"/>
        <end position="58"/>
    </location>
</feature>
<sequence>MFSPRASVPARRAAGAARALLETNVAAAQQPLRPLRLSQPRQQQRHYAMRGPSLLRRRSRPVEPDGLLFKHSDIPPVDLWRQFKSHRGLGGLTPETCLSAVMQYCDLATQTSGLWKEALERDYNIDLYTLHYAALPLLSRGHGEPAGKLGMHMLYTASGLGYTSSTLTLMGIIAHSPKESRARTGPVFQAVESRFKRILQTEKNPDAFTLQGLTLLSDGQPDSYALRFFDKAVEAARSIPQPSTADQPGPSKQATPAARNPRWSYEGPCHQNRGLLLLKQNRTDEAAASFRIVAHELGLAGGYAELAKLLPRDAPERETYLLRAAQGGNFDACRLLALDLADRAADPALPRAERVHARDMAYEWARLEPDAGKREEVEARVSERTREVNSRG</sequence>
<evidence type="ECO:0000313" key="2">
    <source>
        <dbReference type="EMBL" id="KAK4043497.1"/>
    </source>
</evidence>
<feature type="compositionally biased region" description="Polar residues" evidence="1">
    <location>
        <begin position="240"/>
        <end position="254"/>
    </location>
</feature>
<organism evidence="2 3">
    <name type="scientific">Parachaetomium inaequale</name>
    <dbReference type="NCBI Taxonomy" id="2588326"/>
    <lineage>
        <taxon>Eukaryota</taxon>
        <taxon>Fungi</taxon>
        <taxon>Dikarya</taxon>
        <taxon>Ascomycota</taxon>
        <taxon>Pezizomycotina</taxon>
        <taxon>Sordariomycetes</taxon>
        <taxon>Sordariomycetidae</taxon>
        <taxon>Sordariales</taxon>
        <taxon>Chaetomiaceae</taxon>
        <taxon>Parachaetomium</taxon>
    </lineage>
</organism>
<gene>
    <name evidence="2" type="ORF">C8A01DRAFT_12978</name>
</gene>
<evidence type="ECO:0000256" key="1">
    <source>
        <dbReference type="SAM" id="MobiDB-lite"/>
    </source>
</evidence>
<dbReference type="Proteomes" id="UP001303115">
    <property type="component" value="Unassembled WGS sequence"/>
</dbReference>
<dbReference type="AlphaFoldDB" id="A0AAN6PMI5"/>
<keyword evidence="3" id="KW-1185">Reference proteome</keyword>
<evidence type="ECO:0000313" key="3">
    <source>
        <dbReference type="Proteomes" id="UP001303115"/>
    </source>
</evidence>
<feature type="region of interest" description="Disordered" evidence="1">
    <location>
        <begin position="238"/>
        <end position="266"/>
    </location>
</feature>
<protein>
    <submittedName>
        <fullName evidence="2">Uncharacterized protein</fullName>
    </submittedName>
</protein>
<reference evidence="3" key="1">
    <citation type="journal article" date="2023" name="Mol. Phylogenet. Evol.">
        <title>Genome-scale phylogeny and comparative genomics of the fungal order Sordariales.</title>
        <authorList>
            <person name="Hensen N."/>
            <person name="Bonometti L."/>
            <person name="Westerberg I."/>
            <person name="Brannstrom I.O."/>
            <person name="Guillou S."/>
            <person name="Cros-Aarteil S."/>
            <person name="Calhoun S."/>
            <person name="Haridas S."/>
            <person name="Kuo A."/>
            <person name="Mondo S."/>
            <person name="Pangilinan J."/>
            <person name="Riley R."/>
            <person name="LaButti K."/>
            <person name="Andreopoulos B."/>
            <person name="Lipzen A."/>
            <person name="Chen C."/>
            <person name="Yan M."/>
            <person name="Daum C."/>
            <person name="Ng V."/>
            <person name="Clum A."/>
            <person name="Steindorff A."/>
            <person name="Ohm R.A."/>
            <person name="Martin F."/>
            <person name="Silar P."/>
            <person name="Natvig D.O."/>
            <person name="Lalanne C."/>
            <person name="Gautier V."/>
            <person name="Ament-Velasquez S.L."/>
            <person name="Kruys A."/>
            <person name="Hutchinson M.I."/>
            <person name="Powell A.J."/>
            <person name="Barry K."/>
            <person name="Miller A.N."/>
            <person name="Grigoriev I.V."/>
            <person name="Debuchy R."/>
            <person name="Gladieux P."/>
            <person name="Hiltunen Thoren M."/>
            <person name="Johannesson H."/>
        </authorList>
    </citation>
    <scope>NUCLEOTIDE SEQUENCE [LARGE SCALE GENOMIC DNA]</scope>
    <source>
        <strain evidence="3">CBS 284.82</strain>
    </source>
</reference>
<feature type="region of interest" description="Disordered" evidence="1">
    <location>
        <begin position="370"/>
        <end position="392"/>
    </location>
</feature>
<dbReference type="EMBL" id="MU854327">
    <property type="protein sequence ID" value="KAK4043497.1"/>
    <property type="molecule type" value="Genomic_DNA"/>
</dbReference>